<dbReference type="PANTHER" id="PTHR32502:SF28">
    <property type="entry name" value="PHOSPHOTRANSFERASE SYSTEM SUGAR-SPECIFIC EIIC COMPONENT"/>
    <property type="match status" value="1"/>
</dbReference>
<feature type="transmembrane region" description="Helical" evidence="9">
    <location>
        <begin position="209"/>
        <end position="238"/>
    </location>
</feature>
<evidence type="ECO:0000256" key="4">
    <source>
        <dbReference type="ARBA" id="ARBA00022597"/>
    </source>
</evidence>
<dbReference type="Proteomes" id="UP000095468">
    <property type="component" value="Unassembled WGS sequence"/>
</dbReference>
<evidence type="ECO:0000256" key="9">
    <source>
        <dbReference type="SAM" id="Phobius"/>
    </source>
</evidence>
<evidence type="ECO:0000256" key="3">
    <source>
        <dbReference type="ARBA" id="ARBA00022475"/>
    </source>
</evidence>
<evidence type="ECO:0000256" key="5">
    <source>
        <dbReference type="ARBA" id="ARBA00022683"/>
    </source>
</evidence>
<dbReference type="InterPro" id="IPR050303">
    <property type="entry name" value="GatZ_KbaZ_carbometab"/>
</dbReference>
<comment type="subcellular location">
    <subcellularLocation>
        <location evidence="1">Cell membrane</location>
        <topology evidence="1">Multi-pass membrane protein</topology>
    </subcellularLocation>
</comment>
<dbReference type="Pfam" id="PF03609">
    <property type="entry name" value="EII-Sor"/>
    <property type="match status" value="1"/>
</dbReference>
<feature type="transmembrane region" description="Helical" evidence="9">
    <location>
        <begin position="52"/>
        <end position="74"/>
    </location>
</feature>
<reference evidence="10 11" key="1">
    <citation type="submission" date="2015-09" db="EMBL/GenBank/DDBJ databases">
        <authorList>
            <consortium name="Pathogen Informatics"/>
        </authorList>
    </citation>
    <scope>NUCLEOTIDE SEQUENCE [LARGE SCALE GENOMIC DNA]</scope>
    <source>
        <strain evidence="10 11">2789STDY5608823</strain>
    </source>
</reference>
<keyword evidence="4" id="KW-0762">Sugar transport</keyword>
<feature type="transmembrane region" description="Helical" evidence="9">
    <location>
        <begin position="138"/>
        <end position="156"/>
    </location>
</feature>
<dbReference type="PROSITE" id="PS51106">
    <property type="entry name" value="PTS_EIIC_TYPE_4"/>
    <property type="match status" value="1"/>
</dbReference>
<keyword evidence="8 9" id="KW-0472">Membrane</keyword>
<dbReference type="PANTHER" id="PTHR32502">
    <property type="entry name" value="N-ACETYLGALACTOSAMINE PERMEASE II COMPONENT-RELATED"/>
    <property type="match status" value="1"/>
</dbReference>
<feature type="transmembrane region" description="Helical" evidence="9">
    <location>
        <begin position="26"/>
        <end position="45"/>
    </location>
</feature>
<evidence type="ECO:0000256" key="8">
    <source>
        <dbReference type="ARBA" id="ARBA00023136"/>
    </source>
</evidence>
<feature type="transmembrane region" description="Helical" evidence="9">
    <location>
        <begin position="94"/>
        <end position="117"/>
    </location>
</feature>
<proteinExistence type="predicted"/>
<dbReference type="EMBL" id="CYYP01000013">
    <property type="protein sequence ID" value="CUO39111.1"/>
    <property type="molecule type" value="Genomic_DNA"/>
</dbReference>
<keyword evidence="3" id="KW-1003">Cell membrane</keyword>
<sequence length="261" mass="27970">MVNFTILQVVLLTLLAFIKHVDYYGIPMIFVNYAVFWGLITGVVMGDWQTGLVIGGTIQLMQLGVAGFGGSSIPDYGTMAIIATAYGVTLGADTGLAIGLPVGMLGIQLDVIVKILNGFVVEKSQKFCNEGKFNQMNAILWVCPALFGLCAALPVFVSVTLGQPAVNWLLEVMPQWFLSGLTLAGKMLPAIGIAMLLRYMPTGKYFQYLLVGFFLSAFLNVPIIGAAIVGVALAIAFYQRAERDTELAAHASADAFIGEDE</sequence>
<keyword evidence="7 9" id="KW-1133">Transmembrane helix</keyword>
<keyword evidence="2" id="KW-0813">Transport</keyword>
<evidence type="ECO:0000313" key="11">
    <source>
        <dbReference type="Proteomes" id="UP000095468"/>
    </source>
</evidence>
<name>A0A174ENR4_9ACTN</name>
<organism evidence="10 11">
    <name type="scientific">Collinsella aerofaciens</name>
    <dbReference type="NCBI Taxonomy" id="74426"/>
    <lineage>
        <taxon>Bacteria</taxon>
        <taxon>Bacillati</taxon>
        <taxon>Actinomycetota</taxon>
        <taxon>Coriobacteriia</taxon>
        <taxon>Coriobacteriales</taxon>
        <taxon>Coriobacteriaceae</taxon>
        <taxon>Collinsella</taxon>
    </lineage>
</organism>
<evidence type="ECO:0000313" key="10">
    <source>
        <dbReference type="EMBL" id="CUO39111.1"/>
    </source>
</evidence>
<accession>A0A174ENR4</accession>
<keyword evidence="5" id="KW-0598">Phosphotransferase system</keyword>
<evidence type="ECO:0000256" key="2">
    <source>
        <dbReference type="ARBA" id="ARBA00022448"/>
    </source>
</evidence>
<dbReference type="InterPro" id="IPR004700">
    <property type="entry name" value="PTS_IIC_man"/>
</dbReference>
<dbReference type="GO" id="GO:0009401">
    <property type="term" value="P:phosphoenolpyruvate-dependent sugar phosphotransferase system"/>
    <property type="evidence" value="ECO:0007669"/>
    <property type="project" value="UniProtKB-KW"/>
</dbReference>
<feature type="transmembrane region" description="Helical" evidence="9">
    <location>
        <begin position="176"/>
        <end position="197"/>
    </location>
</feature>
<keyword evidence="6 9" id="KW-0812">Transmembrane</keyword>
<dbReference type="GO" id="GO:0005886">
    <property type="term" value="C:plasma membrane"/>
    <property type="evidence" value="ECO:0007669"/>
    <property type="project" value="UniProtKB-SubCell"/>
</dbReference>
<evidence type="ECO:0000256" key="6">
    <source>
        <dbReference type="ARBA" id="ARBA00022692"/>
    </source>
</evidence>
<evidence type="ECO:0000256" key="7">
    <source>
        <dbReference type="ARBA" id="ARBA00022989"/>
    </source>
</evidence>
<dbReference type="AlphaFoldDB" id="A0A174ENR4"/>
<protein>
    <submittedName>
        <fullName evidence="10">PTS system N-acetylgalactosamine-specific EIIC component 1</fullName>
    </submittedName>
</protein>
<gene>
    <name evidence="10" type="primary">agaC_3</name>
    <name evidence="10" type="ORF">ERS852381_01484</name>
</gene>
<dbReference type="RefSeq" id="WP_055287014.1">
    <property type="nucleotide sequence ID" value="NZ_CYYP01000013.1"/>
</dbReference>
<evidence type="ECO:0000256" key="1">
    <source>
        <dbReference type="ARBA" id="ARBA00004651"/>
    </source>
</evidence>